<dbReference type="SUPFAM" id="SSF55486">
    <property type="entry name" value="Metalloproteases ('zincins'), catalytic domain"/>
    <property type="match status" value="1"/>
</dbReference>
<evidence type="ECO:0000313" key="2">
    <source>
        <dbReference type="EMBL" id="PRQ09369.1"/>
    </source>
</evidence>
<reference evidence="2 3" key="1">
    <citation type="submission" date="2018-03" db="EMBL/GenBank/DDBJ databases">
        <title>Draft Genome Sequences of the Obligatory Marine Myxobacteria Enhygromyxa salina SWB007.</title>
        <authorList>
            <person name="Poehlein A."/>
            <person name="Moghaddam J.A."/>
            <person name="Harms H."/>
            <person name="Alanjari M."/>
            <person name="Koenig G.M."/>
            <person name="Daniel R."/>
            <person name="Schaeberle T.F."/>
        </authorList>
    </citation>
    <scope>NUCLEOTIDE SEQUENCE [LARGE SCALE GENOMIC DNA]</scope>
    <source>
        <strain evidence="2 3">SWB007</strain>
    </source>
</reference>
<protein>
    <submittedName>
        <fullName evidence="2">Uncharacterized protein</fullName>
    </submittedName>
</protein>
<dbReference type="RefSeq" id="WP_146157326.1">
    <property type="nucleotide sequence ID" value="NZ_PVNL01000026.1"/>
</dbReference>
<dbReference type="EMBL" id="PVNL01000026">
    <property type="protein sequence ID" value="PRQ09369.1"/>
    <property type="molecule type" value="Genomic_DNA"/>
</dbReference>
<comment type="caution">
    <text evidence="2">The sequence shown here is derived from an EMBL/GenBank/DDBJ whole genome shotgun (WGS) entry which is preliminary data.</text>
</comment>
<evidence type="ECO:0000313" key="3">
    <source>
        <dbReference type="Proteomes" id="UP000238823"/>
    </source>
</evidence>
<dbReference type="AlphaFoldDB" id="A0A2S9YWE5"/>
<dbReference type="Gene3D" id="2.60.120.380">
    <property type="match status" value="1"/>
</dbReference>
<evidence type="ECO:0000256" key="1">
    <source>
        <dbReference type="SAM" id="MobiDB-lite"/>
    </source>
</evidence>
<sequence length="573" mass="61382">MIPEPPGGDCPLDVFDPNDSPEAATPIKSTATHTATLCAWGDEADWWTFTLSDRSYVGVEVRFAERAQDVALELWDQGTSAMIDRAEGGAEIQAIHELLERGTYRIFVERIAGDPTYTLETYALSTATPAPPQGGDATRVLCPRFDLDGDYKDAAPQAGVYEDFGADDSPDRWEPKAMLVRVLDAGGAVRLGWGPLDATGCTPPISTPSPGDTEFVMQYALWSHFVRPPQPDTFVLVYDCEELQPCTLPRPYVGWTTAQGSAVQETGFIASADVGQEFREELLVYWASAFAESRISMGVEAHVYARVLGAADLGGGQVLACPDGYCPNGTSCEKKAAAASYDHCRPKTGGTTNVGGHPTLDIAASAVDGAEFSGAPEKKFTIVHELGHVQTIWVAGSNTTMVDTSYDWCSFVNGGSSTHTVDSPEWQSAAILEGFADFYAVAAFNQLEDGAWFITEDVENDTMRYQAQCQASLQKLMDAGRCAQPGDATMCSDAGGSNEIDWAGTLWDFTKVVGQPQLPAVLRLLSDAGMSGGWDPGSTTLNAYNNISQVASQRFPNNGADFDAAAQANGTNR</sequence>
<name>A0A2S9YWE5_9BACT</name>
<dbReference type="Proteomes" id="UP000238823">
    <property type="component" value="Unassembled WGS sequence"/>
</dbReference>
<dbReference type="SUPFAM" id="SSF89260">
    <property type="entry name" value="Collagen-binding domain"/>
    <property type="match status" value="1"/>
</dbReference>
<accession>A0A2S9YWE5</accession>
<organism evidence="2 3">
    <name type="scientific">Enhygromyxa salina</name>
    <dbReference type="NCBI Taxonomy" id="215803"/>
    <lineage>
        <taxon>Bacteria</taxon>
        <taxon>Pseudomonadati</taxon>
        <taxon>Myxococcota</taxon>
        <taxon>Polyangia</taxon>
        <taxon>Nannocystales</taxon>
        <taxon>Nannocystaceae</taxon>
        <taxon>Enhygromyxa</taxon>
    </lineage>
</organism>
<gene>
    <name evidence="2" type="ORF">ENSA7_08960</name>
</gene>
<proteinExistence type="predicted"/>
<feature type="region of interest" description="Disordered" evidence="1">
    <location>
        <begin position="1"/>
        <end position="24"/>
    </location>
</feature>